<dbReference type="RefSeq" id="WP_145891786.1">
    <property type="nucleotide sequence ID" value="NZ_VOBQ01000004.1"/>
</dbReference>
<proteinExistence type="predicted"/>
<accession>A0A562ZUW1</accession>
<evidence type="ECO:0000313" key="2">
    <source>
        <dbReference type="Proteomes" id="UP000318199"/>
    </source>
</evidence>
<keyword evidence="2" id="KW-1185">Reference proteome</keyword>
<organism evidence="1 2">
    <name type="scientific">Caenimonas sedimenti</name>
    <dbReference type="NCBI Taxonomy" id="2596921"/>
    <lineage>
        <taxon>Bacteria</taxon>
        <taxon>Pseudomonadati</taxon>
        <taxon>Pseudomonadota</taxon>
        <taxon>Betaproteobacteria</taxon>
        <taxon>Burkholderiales</taxon>
        <taxon>Comamonadaceae</taxon>
        <taxon>Caenimonas</taxon>
    </lineage>
</organism>
<dbReference type="Proteomes" id="UP000318199">
    <property type="component" value="Unassembled WGS sequence"/>
</dbReference>
<name>A0A562ZUW1_9BURK</name>
<dbReference type="EMBL" id="VOBQ01000004">
    <property type="protein sequence ID" value="TWO72156.1"/>
    <property type="molecule type" value="Genomic_DNA"/>
</dbReference>
<sequence length="90" mass="10403">MTIEISKEARAQAIASLQRYFSEHMEEKIGNVAAGGLLGFVLEEIGPTIYNQAVADVQERMQMRVAELDIEIHEEEFGYWRKFDKQRRGK</sequence>
<protein>
    <submittedName>
        <fullName evidence="1">DUF2164 domain-containing protein</fullName>
    </submittedName>
</protein>
<dbReference type="InterPro" id="IPR018680">
    <property type="entry name" value="DUF2164"/>
</dbReference>
<reference evidence="1 2" key="1">
    <citation type="submission" date="2019-07" db="EMBL/GenBank/DDBJ databases">
        <title>Caenimonas sedimenti sp. nov., isolated from activated sludge.</title>
        <authorList>
            <person name="Xu J."/>
        </authorList>
    </citation>
    <scope>NUCLEOTIDE SEQUENCE [LARGE SCALE GENOMIC DNA]</scope>
    <source>
        <strain evidence="1 2">HX-9-20</strain>
    </source>
</reference>
<comment type="caution">
    <text evidence="1">The sequence shown here is derived from an EMBL/GenBank/DDBJ whole genome shotgun (WGS) entry which is preliminary data.</text>
</comment>
<dbReference type="AlphaFoldDB" id="A0A562ZUW1"/>
<dbReference type="OrthoDB" id="573733at2"/>
<evidence type="ECO:0000313" key="1">
    <source>
        <dbReference type="EMBL" id="TWO72156.1"/>
    </source>
</evidence>
<gene>
    <name evidence="1" type="ORF">FN976_05435</name>
</gene>
<dbReference type="Pfam" id="PF09932">
    <property type="entry name" value="DUF2164"/>
    <property type="match status" value="1"/>
</dbReference>